<dbReference type="Pfam" id="PF21825">
    <property type="entry name" value="crAss001_48"/>
    <property type="match status" value="1"/>
</dbReference>
<comment type="caution">
    <text evidence="2">The sequence shown here is derived from an EMBL/GenBank/DDBJ whole genome shotgun (WGS) entry which is preliminary data.</text>
</comment>
<feature type="coiled-coil region" evidence="1">
    <location>
        <begin position="3"/>
        <end position="30"/>
    </location>
</feature>
<dbReference type="EMBL" id="RXIA01000034">
    <property type="protein sequence ID" value="RVU70027.1"/>
    <property type="molecule type" value="Genomic_DNA"/>
</dbReference>
<protein>
    <submittedName>
        <fullName evidence="2">Uncharacterized protein</fullName>
    </submittedName>
</protein>
<keyword evidence="3" id="KW-1185">Reference proteome</keyword>
<gene>
    <name evidence="2" type="ORF">EJK17_09840</name>
</gene>
<keyword evidence="1" id="KW-0175">Coiled coil</keyword>
<name>A0A437ST58_9LACO</name>
<proteinExistence type="predicted"/>
<dbReference type="Proteomes" id="UP000288291">
    <property type="component" value="Unassembled WGS sequence"/>
</dbReference>
<evidence type="ECO:0000256" key="1">
    <source>
        <dbReference type="SAM" id="Coils"/>
    </source>
</evidence>
<reference evidence="2 3" key="1">
    <citation type="submission" date="2018-12" db="EMBL/GenBank/DDBJ databases">
        <authorList>
            <person name="Meng J."/>
        </authorList>
    </citation>
    <scope>NUCLEOTIDE SEQUENCE [LARGE SCALE GENOMIC DNA]</scope>
    <source>
        <strain evidence="2 3">HT111-2</strain>
    </source>
</reference>
<accession>A0A437ST58</accession>
<evidence type="ECO:0000313" key="3">
    <source>
        <dbReference type="Proteomes" id="UP000288291"/>
    </source>
</evidence>
<evidence type="ECO:0000313" key="2">
    <source>
        <dbReference type="EMBL" id="RVU70027.1"/>
    </source>
</evidence>
<dbReference type="RefSeq" id="WP_103661942.1">
    <property type="nucleotide sequence ID" value="NZ_ML136902.1"/>
</dbReference>
<dbReference type="InterPro" id="IPR054052">
    <property type="entry name" value="Y16Q-like"/>
</dbReference>
<organism evidence="2 3">
    <name type="scientific">Lactobacillus xujianguonis</name>
    <dbReference type="NCBI Taxonomy" id="2495899"/>
    <lineage>
        <taxon>Bacteria</taxon>
        <taxon>Bacillati</taxon>
        <taxon>Bacillota</taxon>
        <taxon>Bacilli</taxon>
        <taxon>Lactobacillales</taxon>
        <taxon>Lactobacillaceae</taxon>
        <taxon>Lactobacillus</taxon>
    </lineage>
</organism>
<dbReference type="AlphaFoldDB" id="A0A437ST58"/>
<sequence length="63" mass="7654">MVLVDVENELKEAKNKRDKLKKRLRENQADISDEQWLIMHRQVHAMDRYISCLIARVKEFKNE</sequence>